<dbReference type="InterPro" id="IPR051158">
    <property type="entry name" value="Metallophosphoesterase_sf"/>
</dbReference>
<dbReference type="Proteomes" id="UP000887569">
    <property type="component" value="Unplaced"/>
</dbReference>
<evidence type="ECO:0000259" key="2">
    <source>
        <dbReference type="Pfam" id="PF00149"/>
    </source>
</evidence>
<accession>A0A915BZS7</accession>
<dbReference type="Gene3D" id="3.60.21.10">
    <property type="match status" value="1"/>
</dbReference>
<dbReference type="SUPFAM" id="SSF56300">
    <property type="entry name" value="Metallo-dependent phosphatases"/>
    <property type="match status" value="1"/>
</dbReference>
<dbReference type="AlphaFoldDB" id="A0A915BZS7"/>
<dbReference type="PANTHER" id="PTHR31302:SF0">
    <property type="entry name" value="TRANSMEMBRANE PROTEIN WITH METALLOPHOSPHOESTERASE DOMAIN"/>
    <property type="match status" value="1"/>
</dbReference>
<dbReference type="Pfam" id="PF00149">
    <property type="entry name" value="Metallophos"/>
    <property type="match status" value="1"/>
</dbReference>
<keyword evidence="3" id="KW-1185">Reference proteome</keyword>
<feature type="domain" description="Calcineurin-like phosphoesterase" evidence="2">
    <location>
        <begin position="217"/>
        <end position="388"/>
    </location>
</feature>
<name>A0A915BZS7_PARUN</name>
<dbReference type="InterPro" id="IPR004843">
    <property type="entry name" value="Calcineurin-like_PHP"/>
</dbReference>
<keyword evidence="1" id="KW-0812">Transmembrane</keyword>
<feature type="transmembrane region" description="Helical" evidence="1">
    <location>
        <begin position="119"/>
        <end position="152"/>
    </location>
</feature>
<feature type="transmembrane region" description="Helical" evidence="1">
    <location>
        <begin position="51"/>
        <end position="70"/>
    </location>
</feature>
<evidence type="ECO:0000313" key="3">
    <source>
        <dbReference type="Proteomes" id="UP000887569"/>
    </source>
</evidence>
<dbReference type="InterPro" id="IPR029052">
    <property type="entry name" value="Metallo-depent_PP-like"/>
</dbReference>
<dbReference type="GO" id="GO:0016787">
    <property type="term" value="F:hydrolase activity"/>
    <property type="evidence" value="ECO:0007669"/>
    <property type="project" value="InterPro"/>
</dbReference>
<keyword evidence="1" id="KW-0472">Membrane</keyword>
<evidence type="ECO:0000256" key="1">
    <source>
        <dbReference type="SAM" id="Phobius"/>
    </source>
</evidence>
<keyword evidence="1" id="KW-1133">Transmembrane helix</keyword>
<feature type="transmembrane region" description="Helical" evidence="1">
    <location>
        <begin position="173"/>
        <end position="192"/>
    </location>
</feature>
<proteinExistence type="predicted"/>
<reference evidence="4" key="1">
    <citation type="submission" date="2022-11" db="UniProtKB">
        <authorList>
            <consortium name="WormBaseParasite"/>
        </authorList>
    </citation>
    <scope>IDENTIFICATION</scope>
</reference>
<sequence>MEMTTRRLFIAFLVAFSFVQVIFVVLRRSLHGTWKFLISRAHFLVSQQLAMTLGSYFIWSMLSPLICSFGDDLHLRYTSKRRPIICLQDTFKALLCLFLALTHICFIFYFVWVGEEPNLFALFSFISVALYLHMIVFLGAIAFFHAFSRALIKFGIFANFLRSAMAYQMTHRLIGMVMAILVVLGGLWVAHLPPNVRFVRVPIKDLPRPQIGVKFSLLTDVHIGPSVGRTRVQQMVDLSNSLRPDVVAISGDLVDGFARDLADAVHPLHDLKSTYGAYFATGNHEYIHGDVVEWFEYLRQIGVRPLHNEHVNIEISNSSLCIAGVDDLYAERSRYPGHAMDYKKAISGCAENATVVVLAHQPNAVGIMLADRVAAAKMDLILSGHTHAGQMYIFVPLVYALNAFVRGLYYDSSSQTYIYVSAGVNYFGPPVKMFGTCEIVLIELVMLGEH</sequence>
<protein>
    <submittedName>
        <fullName evidence="4">Calcineurin-like phosphoesterase domain-containing protein</fullName>
    </submittedName>
</protein>
<dbReference type="CDD" id="cd07385">
    <property type="entry name" value="MPP_YkuE_C"/>
    <property type="match status" value="1"/>
</dbReference>
<evidence type="ECO:0000313" key="4">
    <source>
        <dbReference type="WBParaSite" id="PgR074X_g050_t01"/>
    </source>
</evidence>
<dbReference type="WBParaSite" id="PgR074X_g050_t01">
    <property type="protein sequence ID" value="PgR074X_g050_t01"/>
    <property type="gene ID" value="PgR074X_g050"/>
</dbReference>
<feature type="transmembrane region" description="Helical" evidence="1">
    <location>
        <begin position="91"/>
        <end position="113"/>
    </location>
</feature>
<dbReference type="PANTHER" id="PTHR31302">
    <property type="entry name" value="TRANSMEMBRANE PROTEIN WITH METALLOPHOSPHOESTERASE DOMAIN-RELATED"/>
    <property type="match status" value="1"/>
</dbReference>
<organism evidence="3 4">
    <name type="scientific">Parascaris univalens</name>
    <name type="common">Nematode worm</name>
    <dbReference type="NCBI Taxonomy" id="6257"/>
    <lineage>
        <taxon>Eukaryota</taxon>
        <taxon>Metazoa</taxon>
        <taxon>Ecdysozoa</taxon>
        <taxon>Nematoda</taxon>
        <taxon>Chromadorea</taxon>
        <taxon>Rhabditida</taxon>
        <taxon>Spirurina</taxon>
        <taxon>Ascaridomorpha</taxon>
        <taxon>Ascaridoidea</taxon>
        <taxon>Ascarididae</taxon>
        <taxon>Parascaris</taxon>
    </lineage>
</organism>